<reference evidence="1 2" key="1">
    <citation type="journal article" date="2011" name="Nat. Genet.">
        <title>The genome of the mesopolyploid crop species Brassica rapa.</title>
        <authorList>
            <consortium name="Brassica rapa Genome Sequencing Project Consortium"/>
            <person name="Wang X."/>
            <person name="Wang H."/>
            <person name="Wang J."/>
            <person name="Sun R."/>
            <person name="Wu J."/>
            <person name="Liu S."/>
            <person name="Bai Y."/>
            <person name="Mun J.H."/>
            <person name="Bancroft I."/>
            <person name="Cheng F."/>
            <person name="Huang S."/>
            <person name="Li X."/>
            <person name="Hua W."/>
            <person name="Wang J."/>
            <person name="Wang X."/>
            <person name="Freeling M."/>
            <person name="Pires J.C."/>
            <person name="Paterson A.H."/>
            <person name="Chalhoub B."/>
            <person name="Wang B."/>
            <person name="Hayward A."/>
            <person name="Sharpe A.G."/>
            <person name="Park B.S."/>
            <person name="Weisshaar B."/>
            <person name="Liu B."/>
            <person name="Li B."/>
            <person name="Liu B."/>
            <person name="Tong C."/>
            <person name="Song C."/>
            <person name="Duran C."/>
            <person name="Peng C."/>
            <person name="Geng C."/>
            <person name="Koh C."/>
            <person name="Lin C."/>
            <person name="Edwards D."/>
            <person name="Mu D."/>
            <person name="Shen D."/>
            <person name="Soumpourou E."/>
            <person name="Li F."/>
            <person name="Fraser F."/>
            <person name="Conant G."/>
            <person name="Lassalle G."/>
            <person name="King G.J."/>
            <person name="Bonnema G."/>
            <person name="Tang H."/>
            <person name="Wang H."/>
            <person name="Belcram H."/>
            <person name="Zhou H."/>
            <person name="Hirakawa H."/>
            <person name="Abe H."/>
            <person name="Guo H."/>
            <person name="Wang H."/>
            <person name="Jin H."/>
            <person name="Parkin I.A."/>
            <person name="Batley J."/>
            <person name="Kim J.S."/>
            <person name="Just J."/>
            <person name="Li J."/>
            <person name="Xu J."/>
            <person name="Deng J."/>
            <person name="Kim J.A."/>
            <person name="Li J."/>
            <person name="Yu J."/>
            <person name="Meng J."/>
            <person name="Wang J."/>
            <person name="Min J."/>
            <person name="Poulain J."/>
            <person name="Wang J."/>
            <person name="Hatakeyama K."/>
            <person name="Wu K."/>
            <person name="Wang L."/>
            <person name="Fang L."/>
            <person name="Trick M."/>
            <person name="Links M.G."/>
            <person name="Zhao M."/>
            <person name="Jin M."/>
            <person name="Ramchiary N."/>
            <person name="Drou N."/>
            <person name="Berkman P.J."/>
            <person name="Cai Q."/>
            <person name="Huang Q."/>
            <person name="Li R."/>
            <person name="Tabata S."/>
            <person name="Cheng S."/>
            <person name="Zhang S."/>
            <person name="Zhang S."/>
            <person name="Huang S."/>
            <person name="Sato S."/>
            <person name="Sun S."/>
            <person name="Kwon S.J."/>
            <person name="Choi S.R."/>
            <person name="Lee T.H."/>
            <person name="Fan W."/>
            <person name="Zhao X."/>
            <person name="Tan X."/>
            <person name="Xu X."/>
            <person name="Wang Y."/>
            <person name="Qiu Y."/>
            <person name="Yin Y."/>
            <person name="Li Y."/>
            <person name="Du Y."/>
            <person name="Liao Y."/>
            <person name="Lim Y."/>
            <person name="Narusaka Y."/>
            <person name="Wang Y."/>
            <person name="Wang Z."/>
            <person name="Li Z."/>
            <person name="Wang Z."/>
            <person name="Xiong Z."/>
            <person name="Zhang Z."/>
        </authorList>
    </citation>
    <scope>NUCLEOTIDE SEQUENCE [LARGE SCALE GENOMIC DNA]</scope>
    <source>
        <strain evidence="1 2">cv. Chiifu-401-42</strain>
    </source>
</reference>
<name>M4EQ59_BRACM</name>
<dbReference type="Proteomes" id="UP000011750">
    <property type="component" value="Chromosome A08"/>
</dbReference>
<evidence type="ECO:0000313" key="1">
    <source>
        <dbReference type="EnsemblPlants" id="Bra030930.1-P"/>
    </source>
</evidence>
<sequence>MAMESIHTSGKFHFYRILSSFDDALRTNNREMDEINSKVDWDVSYRRRSTVRWTTHWSLQHQLWKCDVKQKQRCSIWNTHEVAGGTTEAVYRTKCGDPRARGEEYSSRQLHRNNVYPN</sequence>
<organism evidence="1 2">
    <name type="scientific">Brassica campestris</name>
    <name type="common">Field mustard</name>
    <dbReference type="NCBI Taxonomy" id="3711"/>
    <lineage>
        <taxon>Eukaryota</taxon>
        <taxon>Viridiplantae</taxon>
        <taxon>Streptophyta</taxon>
        <taxon>Embryophyta</taxon>
        <taxon>Tracheophyta</taxon>
        <taxon>Spermatophyta</taxon>
        <taxon>Magnoliopsida</taxon>
        <taxon>eudicotyledons</taxon>
        <taxon>Gunneridae</taxon>
        <taxon>Pentapetalae</taxon>
        <taxon>rosids</taxon>
        <taxon>malvids</taxon>
        <taxon>Brassicales</taxon>
        <taxon>Brassicaceae</taxon>
        <taxon>Brassiceae</taxon>
        <taxon>Brassica</taxon>
    </lineage>
</organism>
<dbReference type="EnsemblPlants" id="Bra030930.1">
    <property type="protein sequence ID" value="Bra030930.1-P"/>
    <property type="gene ID" value="Bra030930"/>
</dbReference>
<reference evidence="1" key="3">
    <citation type="submission" date="2023-03" db="UniProtKB">
        <authorList>
            <consortium name="EnsemblPlants"/>
        </authorList>
    </citation>
    <scope>IDENTIFICATION</scope>
    <source>
        <strain evidence="1">cv. Chiifu-401-42</strain>
    </source>
</reference>
<dbReference type="AlphaFoldDB" id="M4EQ59"/>
<evidence type="ECO:0000313" key="2">
    <source>
        <dbReference type="Proteomes" id="UP000011750"/>
    </source>
</evidence>
<proteinExistence type="predicted"/>
<keyword evidence="2" id="KW-1185">Reference proteome</keyword>
<accession>M4EQ59</accession>
<dbReference type="Gramene" id="Bra030930.1">
    <property type="protein sequence ID" value="Bra030930.1-P"/>
    <property type="gene ID" value="Bra030930"/>
</dbReference>
<reference evidence="1 2" key="2">
    <citation type="journal article" date="2018" name="Hortic Res">
        <title>Improved Brassica rapa reference genome by single-molecule sequencing and chromosome conformation capture technologies.</title>
        <authorList>
            <person name="Zhang L."/>
            <person name="Cai X."/>
            <person name="Wu J."/>
            <person name="Liu M."/>
            <person name="Grob S."/>
            <person name="Cheng F."/>
            <person name="Liang J."/>
            <person name="Cai C."/>
            <person name="Liu Z."/>
            <person name="Liu B."/>
            <person name="Wang F."/>
            <person name="Li S."/>
            <person name="Liu F."/>
            <person name="Li X."/>
            <person name="Cheng L."/>
            <person name="Yang W."/>
            <person name="Li M.H."/>
            <person name="Grossniklaus U."/>
            <person name="Zheng H."/>
            <person name="Wang X."/>
        </authorList>
    </citation>
    <scope>NUCLEOTIDE SEQUENCE [LARGE SCALE GENOMIC DNA]</scope>
    <source>
        <strain evidence="1 2">cv. Chiifu-401-42</strain>
    </source>
</reference>
<dbReference type="InParanoid" id="M4EQ59"/>
<protein>
    <submittedName>
        <fullName evidence="1">Uncharacterized protein</fullName>
    </submittedName>
</protein>
<dbReference type="HOGENOM" id="CLU_2076437_0_0_1"/>